<dbReference type="HOGENOM" id="CLU_1747479_0_0_6"/>
<sequence>MMKLVHGAIIALSVAASLPLRAEEVTAQQNNPPPAAYRPTAPAAAPYYAPPPSGYPPPQMPAYRLRPFKADPAFTLLDVLIYRPIGLAVTLAGMGLFVGMSPLTALASIPRPHDAFPQAFDILVNTPAAYTFARPLGDRSVPYQYLQHY</sequence>
<evidence type="ECO:0000256" key="1">
    <source>
        <dbReference type="SAM" id="SignalP"/>
    </source>
</evidence>
<keyword evidence="3" id="KW-1185">Reference proteome</keyword>
<accession>H8GQZ6</accession>
<dbReference type="Proteomes" id="UP000005090">
    <property type="component" value="Chromosome"/>
</dbReference>
<evidence type="ECO:0000313" key="2">
    <source>
        <dbReference type="EMBL" id="EIC28655.1"/>
    </source>
</evidence>
<gene>
    <name evidence="2" type="ORF">Metal_0826</name>
</gene>
<dbReference type="AlphaFoldDB" id="H8GQZ6"/>
<proteinExistence type="predicted"/>
<feature type="signal peptide" evidence="1">
    <location>
        <begin position="1"/>
        <end position="22"/>
    </location>
</feature>
<reference evidence="2 3" key="1">
    <citation type="journal article" date="2013" name="Genome Announc.">
        <title>Genome Sequence of the Obligate Gammaproteobacterial Methanotroph Methylomicrobium album Strain BG8.</title>
        <authorList>
            <person name="Kits K.D."/>
            <person name="Kalyuzhnaya M.G."/>
            <person name="Klotz M.G."/>
            <person name="Jetten M.S."/>
            <person name="Op den Camp H.J."/>
            <person name="Vuilleumier S."/>
            <person name="Bringel F."/>
            <person name="Dispirito A.A."/>
            <person name="Murrell J.C."/>
            <person name="Bruce D."/>
            <person name="Cheng J.F."/>
            <person name="Copeland A."/>
            <person name="Goodwin L."/>
            <person name="Hauser L."/>
            <person name="Lajus A."/>
            <person name="Land M.L."/>
            <person name="Lapidus A."/>
            <person name="Lucas S."/>
            <person name="Medigue C."/>
            <person name="Pitluck S."/>
            <person name="Woyke T."/>
            <person name="Zeytun A."/>
            <person name="Stein L.Y."/>
        </authorList>
    </citation>
    <scope>NUCLEOTIDE SEQUENCE [LARGE SCALE GENOMIC DNA]</scope>
    <source>
        <strain evidence="2 3">BG8</strain>
    </source>
</reference>
<dbReference type="EMBL" id="CM001475">
    <property type="protein sequence ID" value="EIC28655.1"/>
    <property type="molecule type" value="Genomic_DNA"/>
</dbReference>
<organism evidence="2 3">
    <name type="scientific">Methylomicrobium album BG8</name>
    <dbReference type="NCBI Taxonomy" id="686340"/>
    <lineage>
        <taxon>Bacteria</taxon>
        <taxon>Pseudomonadati</taxon>
        <taxon>Pseudomonadota</taxon>
        <taxon>Gammaproteobacteria</taxon>
        <taxon>Methylococcales</taxon>
        <taxon>Methylococcaceae</taxon>
        <taxon>Methylomicrobium</taxon>
    </lineage>
</organism>
<name>H8GQZ6_METAL</name>
<feature type="chain" id="PRO_5003611851" evidence="1">
    <location>
        <begin position="23"/>
        <end position="149"/>
    </location>
</feature>
<evidence type="ECO:0000313" key="3">
    <source>
        <dbReference type="Proteomes" id="UP000005090"/>
    </source>
</evidence>
<dbReference type="STRING" id="686340.Metal_0826"/>
<protein>
    <submittedName>
        <fullName evidence="2">Uncharacterized protein</fullName>
    </submittedName>
</protein>
<keyword evidence="1" id="KW-0732">Signal</keyword>